<dbReference type="Pfam" id="PF02330">
    <property type="entry name" value="MAM33"/>
    <property type="match status" value="1"/>
</dbReference>
<evidence type="ECO:0000313" key="2">
    <source>
        <dbReference type="Proteomes" id="UP001408789"/>
    </source>
</evidence>
<dbReference type="Proteomes" id="UP001408789">
    <property type="component" value="Unassembled WGS sequence"/>
</dbReference>
<dbReference type="InterPro" id="IPR036561">
    <property type="entry name" value="MAM33_sf"/>
</dbReference>
<evidence type="ECO:0008006" key="3">
    <source>
        <dbReference type="Google" id="ProtNLM"/>
    </source>
</evidence>
<reference evidence="1 2" key="1">
    <citation type="submission" date="2024-04" db="EMBL/GenBank/DDBJ databases">
        <title>The reference genome of an endangered Asteraceae, Deinandra increscens subsp. villosa, native to the Central Coast of California.</title>
        <authorList>
            <person name="Guilliams M."/>
            <person name="Hasenstab-Lehman K."/>
            <person name="Meyer R."/>
            <person name="Mcevoy S."/>
        </authorList>
    </citation>
    <scope>NUCLEOTIDE SEQUENCE [LARGE SCALE GENOMIC DNA]</scope>
    <source>
        <tissue evidence="1">Leaf</tissue>
    </source>
</reference>
<evidence type="ECO:0000313" key="1">
    <source>
        <dbReference type="EMBL" id="KAK9068888.1"/>
    </source>
</evidence>
<accession>A0AAP0DCW7</accession>
<gene>
    <name evidence="1" type="ORF">SSX86_013004</name>
</gene>
<protein>
    <recommendedName>
        <fullName evidence="3">Mitochondrial glycoprotein</fullName>
    </recommendedName>
</protein>
<dbReference type="SUPFAM" id="SSF54529">
    <property type="entry name" value="Mitochondrial glycoprotein MAM33-like"/>
    <property type="match status" value="1"/>
</dbReference>
<proteinExistence type="predicted"/>
<dbReference type="AlphaFoldDB" id="A0AAP0DCW7"/>
<dbReference type="GO" id="GO:0005759">
    <property type="term" value="C:mitochondrial matrix"/>
    <property type="evidence" value="ECO:0007669"/>
    <property type="project" value="InterPro"/>
</dbReference>
<dbReference type="Gene3D" id="3.10.280.10">
    <property type="entry name" value="Mitochondrial glycoprotein"/>
    <property type="match status" value="1"/>
</dbReference>
<dbReference type="PANTHER" id="PTHR10826">
    <property type="entry name" value="COMPLEMENT COMPONENT 1"/>
    <property type="match status" value="1"/>
</dbReference>
<comment type="caution">
    <text evidence="1">The sequence shown here is derived from an EMBL/GenBank/DDBJ whole genome shotgun (WGS) entry which is preliminary data.</text>
</comment>
<name>A0AAP0DCW7_9ASTR</name>
<dbReference type="InterPro" id="IPR003428">
    <property type="entry name" value="MAM33"/>
</dbReference>
<keyword evidence="2" id="KW-1185">Reference proteome</keyword>
<organism evidence="1 2">
    <name type="scientific">Deinandra increscens subsp. villosa</name>
    <dbReference type="NCBI Taxonomy" id="3103831"/>
    <lineage>
        <taxon>Eukaryota</taxon>
        <taxon>Viridiplantae</taxon>
        <taxon>Streptophyta</taxon>
        <taxon>Embryophyta</taxon>
        <taxon>Tracheophyta</taxon>
        <taxon>Spermatophyta</taxon>
        <taxon>Magnoliopsida</taxon>
        <taxon>eudicotyledons</taxon>
        <taxon>Gunneridae</taxon>
        <taxon>Pentapetalae</taxon>
        <taxon>asterids</taxon>
        <taxon>campanulids</taxon>
        <taxon>Asterales</taxon>
        <taxon>Asteraceae</taxon>
        <taxon>Asteroideae</taxon>
        <taxon>Heliantheae alliance</taxon>
        <taxon>Madieae</taxon>
        <taxon>Madiinae</taxon>
        <taxon>Deinandra</taxon>
    </lineage>
</organism>
<dbReference type="PANTHER" id="PTHR10826:SF41">
    <property type="entry name" value="MITOCHONDRIAL GLYCOPROTEIN FAMILY PROTEIN"/>
    <property type="match status" value="1"/>
</dbReference>
<sequence length="259" mass="28885">MAFTSVLRRSASALTPLAGRLLSGQRNLHHHCGGAFFVAMNHTHKIIISNNSSSLVTSFRGYCSSANSPVLKPPSSDDSLIKVLESEINCSEQSFEQDEDIPKDFPFKLDDISGMETVILTREYEGETIKIEVEPSDLVIGDSSSDDDAEKDEPSTLPMVVKVSKTDGPFLEFEISVHPGEIVIDSLSVKIPDLPEDGIRYEGPKFDELDEKIQNEFLKYLEKRGIKASAMKFLHGYTVNKAHREYANWLKNAKEFLEA</sequence>
<dbReference type="EMBL" id="JBCNJP010000014">
    <property type="protein sequence ID" value="KAK9068888.1"/>
    <property type="molecule type" value="Genomic_DNA"/>
</dbReference>